<dbReference type="InterPro" id="IPR025533">
    <property type="entry name" value="DUF4419"/>
</dbReference>
<dbReference type="Pfam" id="PF14388">
    <property type="entry name" value="DUF4419"/>
    <property type="match status" value="1"/>
</dbReference>
<gene>
    <name evidence="3" type="ORF">OS493_007284</name>
</gene>
<evidence type="ECO:0000313" key="3">
    <source>
        <dbReference type="EMBL" id="KAJ7374211.1"/>
    </source>
</evidence>
<evidence type="ECO:0000256" key="1">
    <source>
        <dbReference type="SAM" id="MobiDB-lite"/>
    </source>
</evidence>
<organism evidence="3 4">
    <name type="scientific">Desmophyllum pertusum</name>
    <dbReference type="NCBI Taxonomy" id="174260"/>
    <lineage>
        <taxon>Eukaryota</taxon>
        <taxon>Metazoa</taxon>
        <taxon>Cnidaria</taxon>
        <taxon>Anthozoa</taxon>
        <taxon>Hexacorallia</taxon>
        <taxon>Scleractinia</taxon>
        <taxon>Caryophylliina</taxon>
        <taxon>Caryophylliidae</taxon>
        <taxon>Desmophyllum</taxon>
    </lineage>
</organism>
<dbReference type="AlphaFoldDB" id="A0A9W9Z3A6"/>
<proteinExistence type="predicted"/>
<feature type="region of interest" description="Disordered" evidence="1">
    <location>
        <begin position="59"/>
        <end position="83"/>
    </location>
</feature>
<sequence>MAALAACLIFWLLLKDFTACTMTKNDSESPAINQPTTGGGLNVPSTLLADKPVPLKIEDSKLVPNRANESTKNETKPAPTDICQPATFTTADGVNVTSVTLAINLVPSKLEDSRLTPRQAKELFKKYTKYSLQRKARLKATIDKPKEMIAALGSTETIYSLGDIGLLSAVLTAYNNHWKLRTSPDDWWFSVIKRVASAIDKNAKKESVRKMFVHHKGKKTIKYVCQLIKLVLTLSNLKQEVVYQKGNPNLYYHSELAEHTSNSRALIPAVNMGTTDNIKLCKDCDALYLLPSNSYSVYSRAKSRFLTTMHHFYFLFPSINLTDGLN</sequence>
<evidence type="ECO:0000313" key="4">
    <source>
        <dbReference type="Proteomes" id="UP001163046"/>
    </source>
</evidence>
<dbReference type="PANTHER" id="PTHR31252">
    <property type="entry name" value="DUF4419 DOMAIN-CONTAINING PROTEIN"/>
    <property type="match status" value="1"/>
</dbReference>
<feature type="chain" id="PRO_5040949576" evidence="2">
    <location>
        <begin position="20"/>
        <end position="326"/>
    </location>
</feature>
<feature type="signal peptide" evidence="2">
    <location>
        <begin position="1"/>
        <end position="19"/>
    </location>
</feature>
<name>A0A9W9Z3A6_9CNID</name>
<reference evidence="3" key="1">
    <citation type="submission" date="2023-01" db="EMBL/GenBank/DDBJ databases">
        <title>Genome assembly of the deep-sea coral Lophelia pertusa.</title>
        <authorList>
            <person name="Herrera S."/>
            <person name="Cordes E."/>
        </authorList>
    </citation>
    <scope>NUCLEOTIDE SEQUENCE</scope>
    <source>
        <strain evidence="3">USNM1676648</strain>
        <tissue evidence="3">Polyp</tissue>
    </source>
</reference>
<dbReference type="Proteomes" id="UP001163046">
    <property type="component" value="Unassembled WGS sequence"/>
</dbReference>
<accession>A0A9W9Z3A6</accession>
<comment type="caution">
    <text evidence="3">The sequence shown here is derived from an EMBL/GenBank/DDBJ whole genome shotgun (WGS) entry which is preliminary data.</text>
</comment>
<protein>
    <submittedName>
        <fullName evidence="3">Uncharacterized protein</fullName>
    </submittedName>
</protein>
<keyword evidence="2" id="KW-0732">Signal</keyword>
<evidence type="ECO:0000256" key="2">
    <source>
        <dbReference type="SAM" id="SignalP"/>
    </source>
</evidence>
<dbReference type="PANTHER" id="PTHR31252:SF11">
    <property type="entry name" value="DUF4419 DOMAIN-CONTAINING PROTEIN"/>
    <property type="match status" value="1"/>
</dbReference>
<dbReference type="EMBL" id="MU826828">
    <property type="protein sequence ID" value="KAJ7374211.1"/>
    <property type="molecule type" value="Genomic_DNA"/>
</dbReference>
<keyword evidence="4" id="KW-1185">Reference proteome</keyword>
<dbReference type="OrthoDB" id="9978173at2759"/>